<comment type="caution">
    <text evidence="14">The sequence shown here is derived from an EMBL/GenBank/DDBJ whole genome shotgun (WGS) entry which is preliminary data.</text>
</comment>
<comment type="catalytic activity">
    <reaction evidence="9 10 11">
        <text>adenosine(37) in tRNA + dimethylallyl diphosphate = N(6)-dimethylallyladenosine(37) in tRNA + diphosphate</text>
        <dbReference type="Rhea" id="RHEA:26482"/>
        <dbReference type="Rhea" id="RHEA-COMP:10162"/>
        <dbReference type="Rhea" id="RHEA-COMP:10375"/>
        <dbReference type="ChEBI" id="CHEBI:33019"/>
        <dbReference type="ChEBI" id="CHEBI:57623"/>
        <dbReference type="ChEBI" id="CHEBI:74411"/>
        <dbReference type="ChEBI" id="CHEBI:74415"/>
        <dbReference type="EC" id="2.5.1.75"/>
    </reaction>
</comment>
<keyword evidence="8 10" id="KW-0460">Magnesium</keyword>
<dbReference type="EC" id="2.5.1.75" evidence="10"/>
<dbReference type="InterPro" id="IPR027417">
    <property type="entry name" value="P-loop_NTPase"/>
</dbReference>
<feature type="region of interest" description="Interaction with substrate tRNA" evidence="10">
    <location>
        <begin position="170"/>
        <end position="174"/>
    </location>
</feature>
<name>A0ABS2DPP2_9BURK</name>
<evidence type="ECO:0000256" key="9">
    <source>
        <dbReference type="ARBA" id="ARBA00049563"/>
    </source>
</evidence>
<dbReference type="Pfam" id="PF01715">
    <property type="entry name" value="IPPT"/>
    <property type="match status" value="1"/>
</dbReference>
<keyword evidence="15" id="KW-1185">Reference proteome</keyword>
<sequence length="325" mass="35793">MTKKEMTIFGASRPEALLLLGPTASGKSALALALAEHFEIEIVSIDSALVYRGMDIGSAKPTAEELRAAPHHLIDIREIDEPYSAADFVTDAVRLVAEIRERGRFPLIVGGTMLYAKALREGLNDMPTTSPDVRAGVLAEGEREGWPAMHAKLAVVDPTTAARLAPNDKQRIGRALEVFRMTGRPLSSFHAERTVKPYLKLCTVGLVPEDRAKLHARIAERFDAMLAAGFLDEVKRLMAQPNFDPESPAMRSVGYRQAIDFLSGRLDEKAFREAGIAATRQLAKRQLTWLRGMTDIIRIDPFVSDVAAIVEALSAYLDDFGVRRK</sequence>
<feature type="binding site" evidence="10">
    <location>
        <begin position="23"/>
        <end position="28"/>
    </location>
    <ligand>
        <name>substrate</name>
    </ligand>
</feature>
<dbReference type="InterPro" id="IPR039657">
    <property type="entry name" value="Dimethylallyltransferase"/>
</dbReference>
<comment type="similarity">
    <text evidence="3 10 13">Belongs to the IPP transferase family.</text>
</comment>
<keyword evidence="6 10" id="KW-0547">Nucleotide-binding</keyword>
<evidence type="ECO:0000256" key="7">
    <source>
        <dbReference type="ARBA" id="ARBA00022840"/>
    </source>
</evidence>
<dbReference type="InterPro" id="IPR018022">
    <property type="entry name" value="IPT"/>
</dbReference>
<keyword evidence="5 10" id="KW-0819">tRNA processing</keyword>
<dbReference type="Gene3D" id="3.40.50.300">
    <property type="entry name" value="P-loop containing nucleotide triphosphate hydrolases"/>
    <property type="match status" value="1"/>
</dbReference>
<dbReference type="Proteomes" id="UP000715095">
    <property type="component" value="Unassembled WGS sequence"/>
</dbReference>
<comment type="caution">
    <text evidence="10">Lacks conserved residue(s) required for the propagation of feature annotation.</text>
</comment>
<evidence type="ECO:0000256" key="6">
    <source>
        <dbReference type="ARBA" id="ARBA00022741"/>
    </source>
</evidence>
<feature type="site" description="Interaction with substrate tRNA" evidence="10">
    <location>
        <position position="112"/>
    </location>
</feature>
<evidence type="ECO:0000313" key="14">
    <source>
        <dbReference type="EMBL" id="MBM6703269.1"/>
    </source>
</evidence>
<evidence type="ECO:0000313" key="15">
    <source>
        <dbReference type="Proteomes" id="UP000715095"/>
    </source>
</evidence>
<organism evidence="14 15">
    <name type="scientific">Sutterella massiliensis</name>
    <dbReference type="NCBI Taxonomy" id="1816689"/>
    <lineage>
        <taxon>Bacteria</taxon>
        <taxon>Pseudomonadati</taxon>
        <taxon>Pseudomonadota</taxon>
        <taxon>Betaproteobacteria</taxon>
        <taxon>Burkholderiales</taxon>
        <taxon>Sutterellaceae</taxon>
        <taxon>Sutterella</taxon>
    </lineage>
</organism>
<evidence type="ECO:0000256" key="3">
    <source>
        <dbReference type="ARBA" id="ARBA00005842"/>
    </source>
</evidence>
<dbReference type="NCBIfam" id="TIGR00174">
    <property type="entry name" value="miaA"/>
    <property type="match status" value="1"/>
</dbReference>
<evidence type="ECO:0000256" key="5">
    <source>
        <dbReference type="ARBA" id="ARBA00022694"/>
    </source>
</evidence>
<gene>
    <name evidence="10 14" type="primary">miaA</name>
    <name evidence="14" type="ORF">H6A60_01945</name>
</gene>
<keyword evidence="7 10" id="KW-0067">ATP-binding</keyword>
<keyword evidence="4 10" id="KW-0808">Transferase</keyword>
<evidence type="ECO:0000256" key="8">
    <source>
        <dbReference type="ARBA" id="ARBA00022842"/>
    </source>
</evidence>
<reference evidence="14 15" key="1">
    <citation type="journal article" date="2021" name="Sci. Rep.">
        <title>The distribution of antibiotic resistance genes in chicken gut microbiota commensals.</title>
        <authorList>
            <person name="Juricova H."/>
            <person name="Matiasovicova J."/>
            <person name="Kubasova T."/>
            <person name="Cejkova D."/>
            <person name="Rychlik I."/>
        </authorList>
    </citation>
    <scope>NUCLEOTIDE SEQUENCE [LARGE SCALE GENOMIC DNA]</scope>
    <source>
        <strain evidence="14 15">An829</strain>
    </source>
</reference>
<evidence type="ECO:0000256" key="4">
    <source>
        <dbReference type="ARBA" id="ARBA00022679"/>
    </source>
</evidence>
<evidence type="ECO:0000256" key="12">
    <source>
        <dbReference type="RuleBase" id="RU003784"/>
    </source>
</evidence>
<proteinExistence type="inferred from homology"/>
<dbReference type="HAMAP" id="MF_00185">
    <property type="entry name" value="IPP_trans"/>
    <property type="match status" value="1"/>
</dbReference>
<feature type="site" description="Interaction with substrate tRNA" evidence="10">
    <location>
        <position position="134"/>
    </location>
</feature>
<dbReference type="GO" id="GO:0052381">
    <property type="term" value="F:tRNA dimethylallyltransferase activity"/>
    <property type="evidence" value="ECO:0007669"/>
    <property type="project" value="UniProtKB-EC"/>
</dbReference>
<comment type="function">
    <text evidence="2 10 12">Catalyzes the transfer of a dimethylallyl group onto the adenine at position 37 in tRNAs that read codons beginning with uridine, leading to the formation of N6-(dimethylallyl)adenosine (i(6)A).</text>
</comment>
<evidence type="ECO:0000256" key="1">
    <source>
        <dbReference type="ARBA" id="ARBA00001946"/>
    </source>
</evidence>
<dbReference type="RefSeq" id="WP_205101733.1">
    <property type="nucleotide sequence ID" value="NZ_JACJJC010000002.1"/>
</dbReference>
<dbReference type="SUPFAM" id="SSF52540">
    <property type="entry name" value="P-loop containing nucleoside triphosphate hydrolases"/>
    <property type="match status" value="1"/>
</dbReference>
<evidence type="ECO:0000256" key="10">
    <source>
        <dbReference type="HAMAP-Rule" id="MF_00185"/>
    </source>
</evidence>
<evidence type="ECO:0000256" key="13">
    <source>
        <dbReference type="RuleBase" id="RU003785"/>
    </source>
</evidence>
<dbReference type="PANTHER" id="PTHR11088:SF60">
    <property type="entry name" value="TRNA DIMETHYLALLYLTRANSFERASE"/>
    <property type="match status" value="1"/>
</dbReference>
<comment type="subunit">
    <text evidence="10">Monomer.</text>
</comment>
<comment type="cofactor">
    <cofactor evidence="1 10">
        <name>Mg(2+)</name>
        <dbReference type="ChEBI" id="CHEBI:18420"/>
    </cofactor>
</comment>
<protein>
    <recommendedName>
        <fullName evidence="10">tRNA dimethylallyltransferase</fullName>
        <ecNumber evidence="10">2.5.1.75</ecNumber>
    </recommendedName>
    <alternativeName>
        <fullName evidence="10">Dimethylallyl diphosphate:tRNA dimethylallyltransferase</fullName>
        <shortName evidence="10">DMAPP:tRNA dimethylallyltransferase</shortName>
        <shortName evidence="10">DMATase</shortName>
    </alternativeName>
    <alternativeName>
        <fullName evidence="10">Isopentenyl-diphosphate:tRNA isopentenyltransferase</fullName>
        <shortName evidence="10">IPP transferase</shortName>
        <shortName evidence="10">IPPT</shortName>
        <shortName evidence="10">IPTase</shortName>
    </alternativeName>
</protein>
<evidence type="ECO:0000256" key="2">
    <source>
        <dbReference type="ARBA" id="ARBA00003213"/>
    </source>
</evidence>
<dbReference type="Gene3D" id="1.10.20.140">
    <property type="match status" value="1"/>
</dbReference>
<accession>A0ABS2DPP2</accession>
<feature type="binding site" evidence="10">
    <location>
        <begin position="21"/>
        <end position="28"/>
    </location>
    <ligand>
        <name>ATP</name>
        <dbReference type="ChEBI" id="CHEBI:30616"/>
    </ligand>
</feature>
<dbReference type="EMBL" id="JACJJC010000002">
    <property type="protein sequence ID" value="MBM6703269.1"/>
    <property type="molecule type" value="Genomic_DNA"/>
</dbReference>
<feature type="region of interest" description="Interaction with substrate tRNA" evidence="10">
    <location>
        <begin position="46"/>
        <end position="49"/>
    </location>
</feature>
<evidence type="ECO:0000256" key="11">
    <source>
        <dbReference type="RuleBase" id="RU003783"/>
    </source>
</evidence>
<dbReference type="PANTHER" id="PTHR11088">
    <property type="entry name" value="TRNA DIMETHYLALLYLTRANSFERASE"/>
    <property type="match status" value="1"/>
</dbReference>